<gene>
    <name evidence="5" type="ORF">KL86CLO1_12874</name>
</gene>
<keyword evidence="3" id="KW-0812">Transmembrane</keyword>
<evidence type="ECO:0000256" key="2">
    <source>
        <dbReference type="SAM" id="MobiDB-lite"/>
    </source>
</evidence>
<dbReference type="NCBIfam" id="TIGR00350">
    <property type="entry name" value="lytR_cpsA_psr"/>
    <property type="match status" value="1"/>
</dbReference>
<reference evidence="5" key="1">
    <citation type="submission" date="2016-04" db="EMBL/GenBank/DDBJ databases">
        <authorList>
            <person name="Evans L.H."/>
            <person name="Alamgir A."/>
            <person name="Owens N."/>
            <person name="Weber N.D."/>
            <person name="Virtaneva K."/>
            <person name="Barbian K."/>
            <person name="Babar A."/>
            <person name="Rosenke K."/>
        </authorList>
    </citation>
    <scope>NUCLEOTIDE SEQUENCE</scope>
    <source>
        <strain evidence="5">86</strain>
    </source>
</reference>
<keyword evidence="3" id="KW-1133">Transmembrane helix</keyword>
<dbReference type="PANTHER" id="PTHR33392">
    <property type="entry name" value="POLYISOPRENYL-TEICHOIC ACID--PEPTIDOGLYCAN TEICHOIC ACID TRANSFERASE TAGU"/>
    <property type="match status" value="1"/>
</dbReference>
<name>A0A212KEZ5_9FIRM</name>
<dbReference type="Gene3D" id="3.40.630.190">
    <property type="entry name" value="LCP protein"/>
    <property type="match status" value="1"/>
</dbReference>
<protein>
    <submittedName>
        <fullName evidence="5">Cell envelope-like function transcriptional attenuator common domain protein</fullName>
    </submittedName>
</protein>
<dbReference type="PANTHER" id="PTHR33392:SF6">
    <property type="entry name" value="POLYISOPRENYL-TEICHOIC ACID--PEPTIDOGLYCAN TEICHOIC ACID TRANSFERASE TAGU"/>
    <property type="match status" value="1"/>
</dbReference>
<dbReference type="InterPro" id="IPR050922">
    <property type="entry name" value="LytR/CpsA/Psr_CW_biosynth"/>
</dbReference>
<organism evidence="5">
    <name type="scientific">uncultured Eubacteriales bacterium</name>
    <dbReference type="NCBI Taxonomy" id="172733"/>
    <lineage>
        <taxon>Bacteria</taxon>
        <taxon>Bacillati</taxon>
        <taxon>Bacillota</taxon>
        <taxon>Clostridia</taxon>
        <taxon>Eubacteriales</taxon>
        <taxon>environmental samples</taxon>
    </lineage>
</organism>
<dbReference type="EMBL" id="FLUN01000001">
    <property type="protein sequence ID" value="SBW10212.1"/>
    <property type="molecule type" value="Genomic_DNA"/>
</dbReference>
<dbReference type="AlphaFoldDB" id="A0A212KEZ5"/>
<dbReference type="InterPro" id="IPR004474">
    <property type="entry name" value="LytR_CpsA_psr"/>
</dbReference>
<keyword evidence="3" id="KW-0472">Membrane</keyword>
<evidence type="ECO:0000256" key="3">
    <source>
        <dbReference type="SAM" id="Phobius"/>
    </source>
</evidence>
<accession>A0A212KEZ5</accession>
<feature type="transmembrane region" description="Helical" evidence="3">
    <location>
        <begin position="21"/>
        <end position="43"/>
    </location>
</feature>
<comment type="similarity">
    <text evidence="1">Belongs to the LytR/CpsA/Psr (LCP) family.</text>
</comment>
<sequence length="366" mass="40447">MAPKKKGKKRRLSPFGQFLKYSYRTAVALSAVIVTLFVVWKLAIRPPEVAQPPAPSIPSESTPPVSGEPQPPGSANPSLARRKETYTFLLIAQDQVSSSTDTLIAVTYDVPNKKVGMVSIPRDTLVDRKVGPYRYHKINAAYGNAETNSPGTGIAELKDAVSDLIGIPIDYYVLVDVPSFIRIVDAVGGVDFEVPVYMDYDAPDQDLHIHYDAKMYYGLSGQQVMEIARCRKNTIWKDGSYTLYDAYPDAEIGRTRTQQALLKAIAKKLISWNSIPKITKLAGIVNESVKTNMPLDDMIFFAQNAITVDLSEGLTTATFPGNGNVTYRGVEYCYEYDKAAALELINTLLNPYTTEVTEDMVDILQP</sequence>
<evidence type="ECO:0000313" key="5">
    <source>
        <dbReference type="EMBL" id="SBW10212.1"/>
    </source>
</evidence>
<feature type="domain" description="Cell envelope-related transcriptional attenuator" evidence="4">
    <location>
        <begin position="100"/>
        <end position="270"/>
    </location>
</feature>
<evidence type="ECO:0000256" key="1">
    <source>
        <dbReference type="ARBA" id="ARBA00006068"/>
    </source>
</evidence>
<evidence type="ECO:0000259" key="4">
    <source>
        <dbReference type="Pfam" id="PF03816"/>
    </source>
</evidence>
<dbReference type="Pfam" id="PF03816">
    <property type="entry name" value="LytR_cpsA_psr"/>
    <property type="match status" value="1"/>
</dbReference>
<feature type="region of interest" description="Disordered" evidence="2">
    <location>
        <begin position="51"/>
        <end position="78"/>
    </location>
</feature>
<proteinExistence type="inferred from homology"/>